<dbReference type="Gene3D" id="2.60.300.12">
    <property type="entry name" value="HesB-like domain"/>
    <property type="match status" value="1"/>
</dbReference>
<dbReference type="Proteomes" id="UP000253250">
    <property type="component" value="Unassembled WGS sequence"/>
</dbReference>
<evidence type="ECO:0000313" key="2">
    <source>
        <dbReference type="EMBL" id="RCN59327.1"/>
    </source>
</evidence>
<sequence length="149" mass="15560">MSRRALYWRFPKEVLMGQEQAVVSSMPVFPAQLTDEIQVTGPAQTKLGEIVAQAAADGVIGIRVYVSGGGCSGMTYGMVMAEAEGPRDAVWAKDGLKIFVDAVALSYLEGAEIDYTEDGEPRFLFRNVFARSGGGGACGGCGGGGCGSH</sequence>
<name>A0A368HMF4_9GAMM</name>
<proteinExistence type="predicted"/>
<dbReference type="Pfam" id="PF01521">
    <property type="entry name" value="Fe-S_biosyn"/>
    <property type="match status" value="1"/>
</dbReference>
<keyword evidence="3" id="KW-1185">Reference proteome</keyword>
<comment type="caution">
    <text evidence="2">The sequence shown here is derived from an EMBL/GenBank/DDBJ whole genome shotgun (WGS) entry which is preliminary data.</text>
</comment>
<dbReference type="GO" id="GO:0051537">
    <property type="term" value="F:2 iron, 2 sulfur cluster binding"/>
    <property type="evidence" value="ECO:0007669"/>
    <property type="project" value="TreeGrafter"/>
</dbReference>
<dbReference type="OrthoDB" id="5770208at2"/>
<accession>A0A368HMF4</accession>
<dbReference type="GO" id="GO:0051539">
    <property type="term" value="F:4 iron, 4 sulfur cluster binding"/>
    <property type="evidence" value="ECO:0007669"/>
    <property type="project" value="TreeGrafter"/>
</dbReference>
<protein>
    <submittedName>
        <fullName evidence="2">Iron-sulfur cluster assembly accessory protein</fullName>
    </submittedName>
</protein>
<feature type="domain" description="Core" evidence="1">
    <location>
        <begin position="36"/>
        <end position="119"/>
    </location>
</feature>
<dbReference type="InterPro" id="IPR016092">
    <property type="entry name" value="ATAP"/>
</dbReference>
<dbReference type="AlphaFoldDB" id="A0A368HMF4"/>
<dbReference type="GO" id="GO:0016226">
    <property type="term" value="P:iron-sulfur cluster assembly"/>
    <property type="evidence" value="ECO:0007669"/>
    <property type="project" value="InterPro"/>
</dbReference>
<dbReference type="InterPro" id="IPR035903">
    <property type="entry name" value="HesB-like_dom_sf"/>
</dbReference>
<gene>
    <name evidence="2" type="ORF">C4900_06405</name>
</gene>
<dbReference type="GO" id="GO:0005506">
    <property type="term" value="F:iron ion binding"/>
    <property type="evidence" value="ECO:0007669"/>
    <property type="project" value="TreeGrafter"/>
</dbReference>
<evidence type="ECO:0000259" key="1">
    <source>
        <dbReference type="Pfam" id="PF01521"/>
    </source>
</evidence>
<dbReference type="PANTHER" id="PTHR43011">
    <property type="entry name" value="IRON-SULFUR CLUSTER ASSEMBLY 2 HOMOLOG, MITOCHONDRIAL"/>
    <property type="match status" value="1"/>
</dbReference>
<dbReference type="InterPro" id="IPR000361">
    <property type="entry name" value="ATAP_core_dom"/>
</dbReference>
<dbReference type="NCBIfam" id="TIGR00049">
    <property type="entry name" value="iron-sulfur cluster assembly accessory protein"/>
    <property type="match status" value="1"/>
</dbReference>
<dbReference type="SUPFAM" id="SSF89360">
    <property type="entry name" value="HesB-like domain"/>
    <property type="match status" value="1"/>
</dbReference>
<reference evidence="2 3" key="1">
    <citation type="submission" date="2018-02" db="EMBL/GenBank/DDBJ databases">
        <title>Insights into the biology of acidophilic members of the Acidiferrobacteraceae family derived from comparative genomic analyses.</title>
        <authorList>
            <person name="Issotta F."/>
            <person name="Thyssen C."/>
            <person name="Mena C."/>
            <person name="Moya A."/>
            <person name="Bellenberg S."/>
            <person name="Sproer C."/>
            <person name="Covarrubias P.C."/>
            <person name="Sand W."/>
            <person name="Quatrini R."/>
            <person name="Vera M."/>
        </authorList>
    </citation>
    <scope>NUCLEOTIDE SEQUENCE [LARGE SCALE GENOMIC DNA]</scope>
    <source>
        <strain evidence="3">m-1</strain>
    </source>
</reference>
<dbReference type="EMBL" id="PSYR01000001">
    <property type="protein sequence ID" value="RCN59327.1"/>
    <property type="molecule type" value="Genomic_DNA"/>
</dbReference>
<dbReference type="PANTHER" id="PTHR43011:SF1">
    <property type="entry name" value="IRON-SULFUR CLUSTER ASSEMBLY 2 HOMOLOG, MITOCHONDRIAL"/>
    <property type="match status" value="1"/>
</dbReference>
<evidence type="ECO:0000313" key="3">
    <source>
        <dbReference type="Proteomes" id="UP000253250"/>
    </source>
</evidence>
<organism evidence="2 3">
    <name type="scientific">Acidiferrobacter thiooxydans</name>
    <dbReference type="NCBI Taxonomy" id="163359"/>
    <lineage>
        <taxon>Bacteria</taxon>
        <taxon>Pseudomonadati</taxon>
        <taxon>Pseudomonadota</taxon>
        <taxon>Gammaproteobacteria</taxon>
        <taxon>Acidiferrobacterales</taxon>
        <taxon>Acidiferrobacteraceae</taxon>
        <taxon>Acidiferrobacter</taxon>
    </lineage>
</organism>